<dbReference type="GO" id="GO:0003677">
    <property type="term" value="F:DNA binding"/>
    <property type="evidence" value="ECO:0007669"/>
    <property type="project" value="InterPro"/>
</dbReference>
<reference evidence="1 2" key="1">
    <citation type="submission" date="2018-06" db="EMBL/GenBank/DDBJ databases">
        <authorList>
            <consortium name="Pathogen Informatics"/>
            <person name="Doyle S."/>
        </authorList>
    </citation>
    <scope>NUCLEOTIDE SEQUENCE [LARGE SCALE GENOMIC DNA]</scope>
    <source>
        <strain evidence="1 2">NCTC11801</strain>
    </source>
</reference>
<evidence type="ECO:0000313" key="1">
    <source>
        <dbReference type="EMBL" id="SUC32030.1"/>
    </source>
</evidence>
<sequence length="78" mass="8865">MYDFWKKLSNEEKAKFAVMCESSVGYLRLVFSGHKKPGYKMCKLIEQNSNGQISRSDLRPDIYSVGGVNESDTQHTDA</sequence>
<organism evidence="1 2">
    <name type="scientific">Providencia rettgeri</name>
    <dbReference type="NCBI Taxonomy" id="587"/>
    <lineage>
        <taxon>Bacteria</taxon>
        <taxon>Pseudomonadati</taxon>
        <taxon>Pseudomonadota</taxon>
        <taxon>Gammaproteobacteria</taxon>
        <taxon>Enterobacterales</taxon>
        <taxon>Morganellaceae</taxon>
        <taxon>Providencia</taxon>
    </lineage>
</organism>
<protein>
    <submittedName>
        <fullName evidence="1">Uncharacterized protein</fullName>
    </submittedName>
</protein>
<dbReference type="Gene3D" id="1.10.260.40">
    <property type="entry name" value="lambda repressor-like DNA-binding domains"/>
    <property type="match status" value="1"/>
</dbReference>
<evidence type="ECO:0000313" key="2">
    <source>
        <dbReference type="Proteomes" id="UP000254208"/>
    </source>
</evidence>
<proteinExistence type="predicted"/>
<dbReference type="Proteomes" id="UP000254208">
    <property type="component" value="Unassembled WGS sequence"/>
</dbReference>
<dbReference type="OrthoDB" id="5882226at2"/>
<dbReference type="EMBL" id="UGTZ01000001">
    <property type="protein sequence ID" value="SUC32030.1"/>
    <property type="molecule type" value="Genomic_DNA"/>
</dbReference>
<dbReference type="AlphaFoldDB" id="A0A2R3M1S0"/>
<name>A0A2R3M1S0_PRORE</name>
<dbReference type="InterPro" id="IPR010982">
    <property type="entry name" value="Lambda_DNA-bd_dom_sf"/>
</dbReference>
<gene>
    <name evidence="1" type="ORF">NCTC11801_03003</name>
</gene>
<accession>A0A2R3M1S0</accession>